<dbReference type="Proteomes" id="UP000887320">
    <property type="component" value="Unassembled WGS sequence"/>
</dbReference>
<keyword evidence="5 9" id="KW-0627">Porphyrin biosynthesis</keyword>
<evidence type="ECO:0000256" key="2">
    <source>
        <dbReference type="ARBA" id="ARBA00008133"/>
    </source>
</evidence>
<feature type="domain" description="Tetrapyrrole biosynthesis uroporphyrinogen III synthase" evidence="10">
    <location>
        <begin position="15"/>
        <end position="226"/>
    </location>
</feature>
<dbReference type="CDD" id="cd06578">
    <property type="entry name" value="HemD"/>
    <property type="match status" value="1"/>
</dbReference>
<dbReference type="RefSeq" id="WP_234623376.1">
    <property type="nucleotide sequence ID" value="NZ_JAHWXT010000003.1"/>
</dbReference>
<evidence type="ECO:0000256" key="8">
    <source>
        <dbReference type="ARBA" id="ARBA00048617"/>
    </source>
</evidence>
<accession>A0A8X8GHR8</accession>
<evidence type="ECO:0000256" key="9">
    <source>
        <dbReference type="RuleBase" id="RU366031"/>
    </source>
</evidence>
<evidence type="ECO:0000313" key="12">
    <source>
        <dbReference type="Proteomes" id="UP000887320"/>
    </source>
</evidence>
<evidence type="ECO:0000256" key="6">
    <source>
        <dbReference type="ARBA" id="ARBA00037589"/>
    </source>
</evidence>
<dbReference type="GO" id="GO:0006780">
    <property type="term" value="P:uroporphyrinogen III biosynthetic process"/>
    <property type="evidence" value="ECO:0007669"/>
    <property type="project" value="UniProtKB-UniRule"/>
</dbReference>
<dbReference type="InterPro" id="IPR039793">
    <property type="entry name" value="UROS/Hem4"/>
</dbReference>
<evidence type="ECO:0000259" key="10">
    <source>
        <dbReference type="Pfam" id="PF02602"/>
    </source>
</evidence>
<reference evidence="11" key="1">
    <citation type="submission" date="2021-07" db="EMBL/GenBank/DDBJ databases">
        <authorList>
            <person name="Fernandez M."/>
            <person name="Pereira P."/>
            <person name="Torres Tejerizo G.A."/>
            <person name="Gonzalez P."/>
            <person name="Agostini E."/>
        </authorList>
    </citation>
    <scope>NUCLEOTIDE SEQUENCE</scope>
    <source>
        <strain evidence="11">SFC 500-1A</strain>
    </source>
</reference>
<evidence type="ECO:0000313" key="11">
    <source>
        <dbReference type="EMBL" id="MCF0264946.1"/>
    </source>
</evidence>
<dbReference type="GO" id="GO:0006782">
    <property type="term" value="P:protoporphyrinogen IX biosynthetic process"/>
    <property type="evidence" value="ECO:0007669"/>
    <property type="project" value="UniProtKB-UniRule"/>
</dbReference>
<comment type="similarity">
    <text evidence="2 9">Belongs to the uroporphyrinogen-III synthase family.</text>
</comment>
<dbReference type="Pfam" id="PF02602">
    <property type="entry name" value="HEM4"/>
    <property type="match status" value="1"/>
</dbReference>
<evidence type="ECO:0000256" key="3">
    <source>
        <dbReference type="ARBA" id="ARBA00013109"/>
    </source>
</evidence>
<dbReference type="EC" id="4.2.1.75" evidence="3 9"/>
<proteinExistence type="inferred from homology"/>
<gene>
    <name evidence="11" type="ORF">KW868_10820</name>
</gene>
<sequence length="260" mass="29847">MLFINTRPIDRAQPLTQCLRQSGFDVVDLPLLALTPRPYNNTLQQLYLQLLLTQIIVVVSPTAVQIGMQYLQQSGLSLAQIQHIQWIAVGKKTAQRLLDYGVESHVPAVETSEGMLSLPLFNQVKELKRIAFWRGEGGRQFMMQQCQARHIDVLNFVLYDRAFPQQTQAQFLDFVSKIEQFEKPYWSCISSEASWHNWLALTRDHQEIVSACHYLVLGERLYQLLRHGKNAAQTCLNSTQISNLAPETILQTIVQLQRKL</sequence>
<dbReference type="InterPro" id="IPR036108">
    <property type="entry name" value="4pyrrol_syn_uPrphyn_synt_sf"/>
</dbReference>
<keyword evidence="4 9" id="KW-0456">Lyase</keyword>
<dbReference type="PANTHER" id="PTHR38042">
    <property type="entry name" value="UROPORPHYRINOGEN-III SYNTHASE, CHLOROPLASTIC"/>
    <property type="match status" value="1"/>
</dbReference>
<organism evidence="11 12">
    <name type="scientific">Acinetobacter guillouiae</name>
    <name type="common">Acinetobacter genomosp. 11</name>
    <dbReference type="NCBI Taxonomy" id="106649"/>
    <lineage>
        <taxon>Bacteria</taxon>
        <taxon>Pseudomonadati</taxon>
        <taxon>Pseudomonadota</taxon>
        <taxon>Gammaproteobacteria</taxon>
        <taxon>Moraxellales</taxon>
        <taxon>Moraxellaceae</taxon>
        <taxon>Acinetobacter</taxon>
    </lineage>
</organism>
<dbReference type="AlphaFoldDB" id="A0A8X8GHR8"/>
<name>A0A8X8GHR8_ACIGI</name>
<dbReference type="SUPFAM" id="SSF69618">
    <property type="entry name" value="HemD-like"/>
    <property type="match status" value="1"/>
</dbReference>
<evidence type="ECO:0000256" key="1">
    <source>
        <dbReference type="ARBA" id="ARBA00004772"/>
    </source>
</evidence>
<evidence type="ECO:0000256" key="4">
    <source>
        <dbReference type="ARBA" id="ARBA00023239"/>
    </source>
</evidence>
<comment type="function">
    <text evidence="6 9">Catalyzes cyclization of the linear tetrapyrrole, hydroxymethylbilane, to the macrocyclic uroporphyrinogen III.</text>
</comment>
<comment type="caution">
    <text evidence="11">The sequence shown here is derived from an EMBL/GenBank/DDBJ whole genome shotgun (WGS) entry which is preliminary data.</text>
</comment>
<evidence type="ECO:0000256" key="7">
    <source>
        <dbReference type="ARBA" id="ARBA00040167"/>
    </source>
</evidence>
<dbReference type="GO" id="GO:0004852">
    <property type="term" value="F:uroporphyrinogen-III synthase activity"/>
    <property type="evidence" value="ECO:0007669"/>
    <property type="project" value="UniProtKB-UniRule"/>
</dbReference>
<dbReference type="PANTHER" id="PTHR38042:SF1">
    <property type="entry name" value="UROPORPHYRINOGEN-III SYNTHASE, CHLOROPLASTIC"/>
    <property type="match status" value="1"/>
</dbReference>
<dbReference type="Gene3D" id="3.40.50.10090">
    <property type="match status" value="2"/>
</dbReference>
<comment type="catalytic activity">
    <reaction evidence="8 9">
        <text>hydroxymethylbilane = uroporphyrinogen III + H2O</text>
        <dbReference type="Rhea" id="RHEA:18965"/>
        <dbReference type="ChEBI" id="CHEBI:15377"/>
        <dbReference type="ChEBI" id="CHEBI:57308"/>
        <dbReference type="ChEBI" id="CHEBI:57845"/>
        <dbReference type="EC" id="4.2.1.75"/>
    </reaction>
</comment>
<dbReference type="EMBL" id="JAHWXT010000003">
    <property type="protein sequence ID" value="MCF0264946.1"/>
    <property type="molecule type" value="Genomic_DNA"/>
</dbReference>
<comment type="pathway">
    <text evidence="1 9">Porphyrin-containing compound metabolism; protoporphyrin-IX biosynthesis; coproporphyrinogen-III from 5-aminolevulinate: step 3/4.</text>
</comment>
<dbReference type="InterPro" id="IPR003754">
    <property type="entry name" value="4pyrrol_synth_uPrphyn_synth"/>
</dbReference>
<evidence type="ECO:0000256" key="5">
    <source>
        <dbReference type="ARBA" id="ARBA00023244"/>
    </source>
</evidence>
<protein>
    <recommendedName>
        <fullName evidence="7 9">Uroporphyrinogen-III synthase</fullName>
        <ecNumber evidence="3 9">4.2.1.75</ecNumber>
    </recommendedName>
</protein>